<name>A0A7X6I8R7_9BURK</name>
<dbReference type="AlphaFoldDB" id="A0A7X6I8R7"/>
<dbReference type="SUPFAM" id="SSF48295">
    <property type="entry name" value="TrpR-like"/>
    <property type="match status" value="1"/>
</dbReference>
<sequence>MVKKSARRTRRTHTPAFRANVALAALREDKTLSELAKHFELHPTQIVERKRQLLEYAAEAFGGGAQSLEPVDLAPLHAKSKSPTKAVLPSAGVLTQHLG</sequence>
<dbReference type="Proteomes" id="UP000521868">
    <property type="component" value="Unassembled WGS sequence"/>
</dbReference>
<dbReference type="GO" id="GO:0043565">
    <property type="term" value="F:sequence-specific DNA binding"/>
    <property type="evidence" value="ECO:0007669"/>
    <property type="project" value="InterPro"/>
</dbReference>
<dbReference type="EMBL" id="VTOX01000013">
    <property type="protein sequence ID" value="NKE68876.1"/>
    <property type="molecule type" value="Genomic_DNA"/>
</dbReference>
<accession>A0A7X6I8R7</accession>
<protein>
    <submittedName>
        <fullName evidence="2">Transposase</fullName>
    </submittedName>
</protein>
<organism evidence="2 3">
    <name type="scientific">Ramlibacter lithotrophicus</name>
    <dbReference type="NCBI Taxonomy" id="2606681"/>
    <lineage>
        <taxon>Bacteria</taxon>
        <taxon>Pseudomonadati</taxon>
        <taxon>Pseudomonadota</taxon>
        <taxon>Betaproteobacteria</taxon>
        <taxon>Burkholderiales</taxon>
        <taxon>Comamonadaceae</taxon>
        <taxon>Ramlibacter</taxon>
    </lineage>
</organism>
<evidence type="ECO:0000313" key="2">
    <source>
        <dbReference type="EMBL" id="NKE68876.1"/>
    </source>
</evidence>
<dbReference type="InterPro" id="IPR010921">
    <property type="entry name" value="Trp_repressor/repl_initiator"/>
</dbReference>
<reference evidence="2 3" key="1">
    <citation type="journal article" date="2020" name="Nature">
        <title>Bacterial chemolithoautotrophy via manganese oxidation.</title>
        <authorList>
            <person name="Yu H."/>
            <person name="Leadbetter J.R."/>
        </authorList>
    </citation>
    <scope>NUCLEOTIDE SEQUENCE [LARGE SCALE GENOMIC DNA]</scope>
    <source>
        <strain evidence="2 3">RBP-1</strain>
    </source>
</reference>
<proteinExistence type="predicted"/>
<keyword evidence="3" id="KW-1185">Reference proteome</keyword>
<comment type="caution">
    <text evidence="2">The sequence shown here is derived from an EMBL/GenBank/DDBJ whole genome shotgun (WGS) entry which is preliminary data.</text>
</comment>
<feature type="region of interest" description="Disordered" evidence="1">
    <location>
        <begin position="79"/>
        <end position="99"/>
    </location>
</feature>
<gene>
    <name evidence="2" type="ORF">RAMLITH_23935</name>
</gene>
<evidence type="ECO:0000313" key="3">
    <source>
        <dbReference type="Proteomes" id="UP000521868"/>
    </source>
</evidence>
<evidence type="ECO:0000256" key="1">
    <source>
        <dbReference type="SAM" id="MobiDB-lite"/>
    </source>
</evidence>